<dbReference type="SFLD" id="SFLDG01138">
    <property type="entry name" value="C1.6.2:_Deoxy-d-mannose-octulo"/>
    <property type="match status" value="1"/>
</dbReference>
<dbReference type="KEGG" id="mbat:BN1208_0131"/>
<keyword evidence="10" id="KW-0448">Lipopolysaccharide biosynthesis</keyword>
<dbReference type="EMBL" id="LN827929">
    <property type="protein sequence ID" value="CEZ19027.1"/>
    <property type="molecule type" value="Genomic_DNA"/>
</dbReference>
<dbReference type="NCBIfam" id="TIGR01670">
    <property type="entry name" value="KdsC-phosphatas"/>
    <property type="match status" value="1"/>
</dbReference>
<dbReference type="Gene3D" id="3.40.50.1000">
    <property type="entry name" value="HAD superfamily/HAD-like"/>
    <property type="match status" value="1"/>
</dbReference>
<keyword evidence="15" id="KW-1185">Reference proteome</keyword>
<evidence type="ECO:0000256" key="2">
    <source>
        <dbReference type="ARBA" id="ARBA00001946"/>
    </source>
</evidence>
<evidence type="ECO:0000256" key="9">
    <source>
        <dbReference type="ARBA" id="ARBA00022842"/>
    </source>
</evidence>
<sequence>MDSTLKERAQKIKLMIFDVDGVMTDGSLFIGDDGQEYKMFNTQDGLGMRLLKKSGVKLAIITGRNSNSVLIRAENLEVDYFYQGISDKKEAFADLIKKTGFRSEECAFMGDDIVDLPPMLQSGLAISVPAGHDEVKKIAHFVTEKIAGYGAVREACDFIMKAQGTYDEIVAPYFK</sequence>
<evidence type="ECO:0000256" key="1">
    <source>
        <dbReference type="ARBA" id="ARBA00000898"/>
    </source>
</evidence>
<keyword evidence="7 13" id="KW-0479">Metal-binding</keyword>
<feature type="binding site" evidence="12">
    <location>
        <position position="49"/>
    </location>
    <ligand>
        <name>substrate</name>
    </ligand>
</feature>
<dbReference type="SFLD" id="SFLDS00003">
    <property type="entry name" value="Haloacid_Dehalogenase"/>
    <property type="match status" value="1"/>
</dbReference>
<dbReference type="GO" id="GO:0009103">
    <property type="term" value="P:lipopolysaccharide biosynthetic process"/>
    <property type="evidence" value="ECO:0007669"/>
    <property type="project" value="UniProtKB-KW"/>
</dbReference>
<dbReference type="PANTHER" id="PTHR21485:SF6">
    <property type="entry name" value="N-ACYLNEURAMINATE CYTIDYLYLTRANSFERASE-RELATED"/>
    <property type="match status" value="1"/>
</dbReference>
<dbReference type="HOGENOM" id="CLU_106694_0_1_4"/>
<dbReference type="PIRSF" id="PIRSF006118">
    <property type="entry name" value="KDO8-P_Ptase"/>
    <property type="match status" value="1"/>
</dbReference>
<dbReference type="SFLD" id="SFLDG01136">
    <property type="entry name" value="C1.6:_Phosphoserine_Phosphatas"/>
    <property type="match status" value="1"/>
</dbReference>
<dbReference type="PANTHER" id="PTHR21485">
    <property type="entry name" value="HAD SUPERFAMILY MEMBERS CMAS AND KDSC"/>
    <property type="match status" value="1"/>
</dbReference>
<feature type="binding site" evidence="12">
    <location>
        <position position="72"/>
    </location>
    <ligand>
        <name>substrate</name>
    </ligand>
</feature>
<comment type="subunit">
    <text evidence="4">Homotetramer.</text>
</comment>
<dbReference type="Proteomes" id="UP000064007">
    <property type="component" value="Chromosome 1"/>
</dbReference>
<keyword evidence="8 14" id="KW-0378">Hydrolase</keyword>
<dbReference type="InterPro" id="IPR036412">
    <property type="entry name" value="HAD-like_sf"/>
</dbReference>
<feature type="binding site" evidence="12">
    <location>
        <position position="20"/>
    </location>
    <ligand>
        <name>substrate</name>
    </ligand>
</feature>
<dbReference type="GO" id="GO:0008781">
    <property type="term" value="F:N-acylneuraminate cytidylyltransferase activity"/>
    <property type="evidence" value="ECO:0007669"/>
    <property type="project" value="TreeGrafter"/>
</dbReference>
<dbReference type="InterPro" id="IPR023214">
    <property type="entry name" value="HAD_sf"/>
</dbReference>
<comment type="similarity">
    <text evidence="3">Belongs to the KdsC family.</text>
</comment>
<organism evidence="14 15">
    <name type="scientific">Candidatus Methylopumilus planktonicus</name>
    <dbReference type="NCBI Taxonomy" id="1581557"/>
    <lineage>
        <taxon>Bacteria</taxon>
        <taxon>Pseudomonadati</taxon>
        <taxon>Pseudomonadota</taxon>
        <taxon>Betaproteobacteria</taxon>
        <taxon>Nitrosomonadales</taxon>
        <taxon>Methylophilaceae</taxon>
        <taxon>Candidatus Methylopumilus</taxon>
    </lineage>
</organism>
<evidence type="ECO:0000256" key="4">
    <source>
        <dbReference type="ARBA" id="ARBA00011881"/>
    </source>
</evidence>
<dbReference type="CDD" id="cd01630">
    <property type="entry name" value="HAD_KDO-like"/>
    <property type="match status" value="1"/>
</dbReference>
<feature type="binding site" evidence="13">
    <location>
        <position position="111"/>
    </location>
    <ligand>
        <name>Mg(2+)</name>
        <dbReference type="ChEBI" id="CHEBI:18420"/>
    </ligand>
</feature>
<gene>
    <name evidence="14" type="primary">kdsC</name>
    <name evidence="14" type="ORF">BN1208_0131</name>
</gene>
<reference evidence="15" key="1">
    <citation type="submission" date="2014-12" db="EMBL/GenBank/DDBJ databases">
        <authorList>
            <person name="Salcher M.M."/>
        </authorList>
    </citation>
    <scope>NUCLEOTIDE SEQUENCE [LARGE SCALE GENOMIC DNA]</scope>
    <source>
        <strain evidence="15">MMS-10A-171</strain>
    </source>
</reference>
<evidence type="ECO:0000256" key="5">
    <source>
        <dbReference type="ARBA" id="ARBA00013066"/>
    </source>
</evidence>
<evidence type="ECO:0000256" key="8">
    <source>
        <dbReference type="ARBA" id="ARBA00022801"/>
    </source>
</evidence>
<feature type="binding site" evidence="12">
    <location>
        <position position="64"/>
    </location>
    <ligand>
        <name>substrate</name>
    </ligand>
</feature>
<keyword evidence="9 13" id="KW-0460">Magnesium</keyword>
<evidence type="ECO:0000256" key="11">
    <source>
        <dbReference type="ARBA" id="ARBA00031051"/>
    </source>
</evidence>
<dbReference type="OrthoDB" id="9805604at2"/>
<dbReference type="FunFam" id="3.40.50.1000:FF:000029">
    <property type="entry name" value="3-deoxy-D-manno-octulosonate 8-phosphate phosphatase KdsC"/>
    <property type="match status" value="1"/>
</dbReference>
<evidence type="ECO:0000256" key="10">
    <source>
        <dbReference type="ARBA" id="ARBA00022985"/>
    </source>
</evidence>
<evidence type="ECO:0000256" key="13">
    <source>
        <dbReference type="PIRSR" id="PIRSR006118-2"/>
    </source>
</evidence>
<dbReference type="InterPro" id="IPR010023">
    <property type="entry name" value="KdsC_fam"/>
</dbReference>
<protein>
    <recommendedName>
        <fullName evidence="6">3-deoxy-D-manno-octulosonate 8-phosphate phosphatase KdsC</fullName>
        <ecNumber evidence="5">3.1.3.45</ecNumber>
    </recommendedName>
    <alternativeName>
        <fullName evidence="11">KDO 8-P phosphatase</fullName>
    </alternativeName>
</protein>
<accession>A0A0D6EUU0</accession>
<dbReference type="STRING" id="1581557.BN1208_0131"/>
<dbReference type="InterPro" id="IPR050793">
    <property type="entry name" value="CMP-NeuNAc_synthase"/>
</dbReference>
<dbReference type="SUPFAM" id="SSF56784">
    <property type="entry name" value="HAD-like"/>
    <property type="match status" value="1"/>
</dbReference>
<dbReference type="GO" id="GO:0019143">
    <property type="term" value="F:3-deoxy-manno-octulosonate-8-phosphatase activity"/>
    <property type="evidence" value="ECO:0007669"/>
    <property type="project" value="UniProtKB-EC"/>
</dbReference>
<dbReference type="Pfam" id="PF00702">
    <property type="entry name" value="Hydrolase"/>
    <property type="match status" value="1"/>
</dbReference>
<dbReference type="EC" id="3.1.3.45" evidence="5"/>
<comment type="cofactor">
    <cofactor evidence="2 13">
        <name>Mg(2+)</name>
        <dbReference type="ChEBI" id="CHEBI:18420"/>
    </cofactor>
</comment>
<proteinExistence type="inferred from homology"/>
<evidence type="ECO:0000313" key="15">
    <source>
        <dbReference type="Proteomes" id="UP000064007"/>
    </source>
</evidence>
<dbReference type="GO" id="GO:0046872">
    <property type="term" value="F:metal ion binding"/>
    <property type="evidence" value="ECO:0007669"/>
    <property type="project" value="UniProtKB-KW"/>
</dbReference>
<dbReference type="RefSeq" id="WP_046486768.1">
    <property type="nucleotide sequence ID" value="NZ_CP040980.1"/>
</dbReference>
<comment type="catalytic activity">
    <reaction evidence="1">
        <text>3-deoxy-alpha-D-manno-2-octulosonate-8-phosphate + H2O = 3-deoxy-alpha-D-manno-oct-2-ulosonate + phosphate</text>
        <dbReference type="Rhea" id="RHEA:11500"/>
        <dbReference type="ChEBI" id="CHEBI:15377"/>
        <dbReference type="ChEBI" id="CHEBI:43474"/>
        <dbReference type="ChEBI" id="CHEBI:85985"/>
        <dbReference type="ChEBI" id="CHEBI:85986"/>
        <dbReference type="EC" id="3.1.3.45"/>
    </reaction>
</comment>
<evidence type="ECO:0000256" key="7">
    <source>
        <dbReference type="ARBA" id="ARBA00022723"/>
    </source>
</evidence>
<feature type="binding site" evidence="13">
    <location>
        <position position="18"/>
    </location>
    <ligand>
        <name>Mg(2+)</name>
        <dbReference type="ChEBI" id="CHEBI:18420"/>
    </ligand>
</feature>
<name>A0A0D6EUU0_9PROT</name>
<evidence type="ECO:0000313" key="14">
    <source>
        <dbReference type="EMBL" id="CEZ19027.1"/>
    </source>
</evidence>
<evidence type="ECO:0000256" key="12">
    <source>
        <dbReference type="PIRSR" id="PIRSR006118-1"/>
    </source>
</evidence>
<evidence type="ECO:0000256" key="3">
    <source>
        <dbReference type="ARBA" id="ARBA00005893"/>
    </source>
</evidence>
<feature type="binding site" evidence="12">
    <location>
        <position position="88"/>
    </location>
    <ligand>
        <name>substrate</name>
    </ligand>
</feature>
<dbReference type="AlphaFoldDB" id="A0A0D6EUU0"/>
<evidence type="ECO:0000256" key="6">
    <source>
        <dbReference type="ARBA" id="ARBA00020092"/>
    </source>
</evidence>